<dbReference type="SUPFAM" id="SSF47473">
    <property type="entry name" value="EF-hand"/>
    <property type="match status" value="1"/>
</dbReference>
<protein>
    <submittedName>
        <fullName evidence="6">Putative ca2+-binding kinase</fullName>
    </submittedName>
</protein>
<dbReference type="InterPro" id="IPR011992">
    <property type="entry name" value="EF-hand-dom_pair"/>
</dbReference>
<dbReference type="GO" id="GO:0005509">
    <property type="term" value="F:calcium ion binding"/>
    <property type="evidence" value="ECO:0007669"/>
    <property type="project" value="InterPro"/>
</dbReference>
<dbReference type="FunFam" id="1.10.238.10:FF:000079">
    <property type="entry name" value="Calcium and integrin-binding family member 2"/>
    <property type="match status" value="1"/>
</dbReference>
<keyword evidence="3" id="KW-0106">Calcium</keyword>
<evidence type="ECO:0000256" key="2">
    <source>
        <dbReference type="ARBA" id="ARBA00022737"/>
    </source>
</evidence>
<reference evidence="6" key="1">
    <citation type="submission" date="2018-03" db="EMBL/GenBank/DDBJ databases">
        <title>The relapsing fever spirochete Borrelia turicatae persists in the highly oxidative environment of its soft-bodied tick vector.</title>
        <authorList>
            <person name="Bourret T.J."/>
            <person name="Boyle W.K."/>
            <person name="Valenzuela J.G."/>
            <person name="Oliveira F."/>
            <person name="Lopez J.E."/>
        </authorList>
    </citation>
    <scope>NUCLEOTIDE SEQUENCE</scope>
    <source>
        <strain evidence="6">Kansas strain/isolate</strain>
        <tissue evidence="6">Salivary glands</tissue>
    </source>
</reference>
<evidence type="ECO:0000256" key="3">
    <source>
        <dbReference type="ARBA" id="ARBA00022837"/>
    </source>
</evidence>
<dbReference type="AlphaFoldDB" id="A0A2R5LHE0"/>
<dbReference type="GO" id="GO:0016301">
    <property type="term" value="F:kinase activity"/>
    <property type="evidence" value="ECO:0007669"/>
    <property type="project" value="UniProtKB-KW"/>
</dbReference>
<dbReference type="EMBL" id="GGLE01004709">
    <property type="protein sequence ID" value="MBY08835.1"/>
    <property type="molecule type" value="Transcribed_RNA"/>
</dbReference>
<dbReference type="InterPro" id="IPR002048">
    <property type="entry name" value="EF_hand_dom"/>
</dbReference>
<dbReference type="GO" id="GO:0000287">
    <property type="term" value="F:magnesium ion binding"/>
    <property type="evidence" value="ECO:0007669"/>
    <property type="project" value="TreeGrafter"/>
</dbReference>
<dbReference type="PROSITE" id="PS00018">
    <property type="entry name" value="EF_HAND_1"/>
    <property type="match status" value="2"/>
</dbReference>
<evidence type="ECO:0000259" key="5">
    <source>
        <dbReference type="PROSITE" id="PS50222"/>
    </source>
</evidence>
<evidence type="ECO:0000313" key="6">
    <source>
        <dbReference type="EMBL" id="MBY08835.1"/>
    </source>
</evidence>
<sequence>MGARHSQITNEELQDYTALTYLSKKEVLHAFNRFKAISYSVIDKDKTARLPIEYIQRMPEFCNNPFKDRLLTVFSSAHDGRLSFEDFLDLLSILSDHAPVDAKLEYAFQVYDFDEDGTIGEDDLTQVLHRLTSAGEHSLAPGDVRKLTENILNEADLDRSGDLSLLEFQHCMLKNPDFASSFRIRL</sequence>
<proteinExistence type="predicted"/>
<keyword evidence="4" id="KW-0460">Magnesium</keyword>
<keyword evidence="6" id="KW-0418">Kinase</keyword>
<keyword evidence="2" id="KW-0677">Repeat</keyword>
<dbReference type="Gene3D" id="1.10.238.10">
    <property type="entry name" value="EF-hand"/>
    <property type="match status" value="2"/>
</dbReference>
<dbReference type="SMART" id="SM00054">
    <property type="entry name" value="EFh"/>
    <property type="match status" value="3"/>
</dbReference>
<dbReference type="PROSITE" id="PS50222">
    <property type="entry name" value="EF_HAND_2"/>
    <property type="match status" value="1"/>
</dbReference>
<feature type="domain" description="EF-hand" evidence="5">
    <location>
        <begin position="99"/>
        <end position="134"/>
    </location>
</feature>
<dbReference type="InterPro" id="IPR018247">
    <property type="entry name" value="EF_Hand_1_Ca_BS"/>
</dbReference>
<dbReference type="Pfam" id="PF13499">
    <property type="entry name" value="EF-hand_7"/>
    <property type="match status" value="1"/>
</dbReference>
<dbReference type="InterPro" id="IPR051433">
    <property type="entry name" value="CIBP"/>
</dbReference>
<dbReference type="CDD" id="cd00051">
    <property type="entry name" value="EFh"/>
    <property type="match status" value="1"/>
</dbReference>
<organism evidence="6">
    <name type="scientific">Ornithodoros turicata</name>
    <dbReference type="NCBI Taxonomy" id="34597"/>
    <lineage>
        <taxon>Eukaryota</taxon>
        <taxon>Metazoa</taxon>
        <taxon>Ecdysozoa</taxon>
        <taxon>Arthropoda</taxon>
        <taxon>Chelicerata</taxon>
        <taxon>Arachnida</taxon>
        <taxon>Acari</taxon>
        <taxon>Parasitiformes</taxon>
        <taxon>Ixodida</taxon>
        <taxon>Ixodoidea</taxon>
        <taxon>Argasidae</taxon>
        <taxon>Ornithodorinae</taxon>
        <taxon>Ornithodoros</taxon>
    </lineage>
</organism>
<accession>A0A2R5LHE0</accession>
<keyword evidence="1" id="KW-0479">Metal-binding</keyword>
<evidence type="ECO:0000256" key="1">
    <source>
        <dbReference type="ARBA" id="ARBA00022723"/>
    </source>
</evidence>
<evidence type="ECO:0000256" key="4">
    <source>
        <dbReference type="ARBA" id="ARBA00022842"/>
    </source>
</evidence>
<dbReference type="PANTHER" id="PTHR45791">
    <property type="entry name" value="CALCIUM AND INTEGRIN BINDING FAMILY MEMBER 2"/>
    <property type="match status" value="1"/>
</dbReference>
<dbReference type="PANTHER" id="PTHR45791:SF1">
    <property type="entry name" value="CALCIUM AND INTEGRIN BINDING FAMILY MEMBER 1"/>
    <property type="match status" value="1"/>
</dbReference>
<name>A0A2R5LHE0_9ACAR</name>
<keyword evidence="6" id="KW-0808">Transferase</keyword>